<dbReference type="GO" id="GO:0051604">
    <property type="term" value="P:protein maturation"/>
    <property type="evidence" value="ECO:0007669"/>
    <property type="project" value="InterPro"/>
</dbReference>
<dbReference type="Proteomes" id="UP000076881">
    <property type="component" value="Unassembled WGS sequence"/>
</dbReference>
<reference evidence="3 4" key="1">
    <citation type="journal article" date="2016" name="Genome Biol. Evol.">
        <title>Divergent and convergent evolution of fungal pathogenicity.</title>
        <authorList>
            <person name="Shang Y."/>
            <person name="Xiao G."/>
            <person name="Zheng P."/>
            <person name="Cen K."/>
            <person name="Zhan S."/>
            <person name="Wang C."/>
        </authorList>
    </citation>
    <scope>NUCLEOTIDE SEQUENCE [LARGE SCALE GENOMIC DNA]</scope>
    <source>
        <strain evidence="3 4">RCEF 1005</strain>
    </source>
</reference>
<comment type="caution">
    <text evidence="3">The sequence shown here is derived from an EMBL/GenBank/DDBJ whole genome shotgun (WGS) entry which is preliminary data.</text>
</comment>
<evidence type="ECO:0000313" key="3">
    <source>
        <dbReference type="EMBL" id="OAA80973.1"/>
    </source>
</evidence>
<sequence length="216" mass="23415">MAAATLDNANPTVLNASELPTRKQKVVPRRGPDSKYADVIFARPPYLSSPFCGDDYGAAIAWPRGGAGADDGGLFDDASPEPIDEQEIYDLISTITDPEHPVSLGQLSVINLADIRMTPSPRAGEILDANTLVDVFVEITPTITHCSLATILGLAVRVRLEQALPPGYRVDVRCKESTHVQDDQVNKQLADKERVAAALENDSLRSVLDKMLETCY</sequence>
<dbReference type="PANTHER" id="PTHR12377:SF0">
    <property type="entry name" value="CYTOSOLIC IRON-SULFUR ASSEMBLY COMPONENT 2B"/>
    <property type="match status" value="1"/>
</dbReference>
<dbReference type="STRING" id="1081108.A0A168JWX0"/>
<dbReference type="AlphaFoldDB" id="A0A168JWX0"/>
<dbReference type="Gene3D" id="3.30.300.130">
    <property type="entry name" value="Fe-S cluster assembly (FSCA)"/>
    <property type="match status" value="1"/>
</dbReference>
<dbReference type="InterPro" id="IPR034904">
    <property type="entry name" value="FSCA_dom_sf"/>
</dbReference>
<evidence type="ECO:0000313" key="4">
    <source>
        <dbReference type="Proteomes" id="UP000076881"/>
    </source>
</evidence>
<keyword evidence="4" id="KW-1185">Reference proteome</keyword>
<evidence type="ECO:0000256" key="1">
    <source>
        <dbReference type="ARBA" id="ARBA00010381"/>
    </source>
</evidence>
<organism evidence="3 4">
    <name type="scientific">Akanthomyces lecanii RCEF 1005</name>
    <dbReference type="NCBI Taxonomy" id="1081108"/>
    <lineage>
        <taxon>Eukaryota</taxon>
        <taxon>Fungi</taxon>
        <taxon>Dikarya</taxon>
        <taxon>Ascomycota</taxon>
        <taxon>Pezizomycotina</taxon>
        <taxon>Sordariomycetes</taxon>
        <taxon>Hypocreomycetidae</taxon>
        <taxon>Hypocreales</taxon>
        <taxon>Cordycipitaceae</taxon>
        <taxon>Akanthomyces</taxon>
        <taxon>Cordyceps confragosa</taxon>
    </lineage>
</organism>
<name>A0A168JWX0_CORDF</name>
<accession>A0A168JWX0</accession>
<comment type="similarity">
    <text evidence="1">Belongs to the MIP18 family.</text>
</comment>
<dbReference type="PANTHER" id="PTHR12377">
    <property type="entry name" value="CYTOSOLIC IRON-SULFUR ASSEMBLY COMPONENT 2B-RELATED"/>
    <property type="match status" value="1"/>
</dbReference>
<dbReference type="SUPFAM" id="SSF117916">
    <property type="entry name" value="Fe-S cluster assembly (FSCA) domain-like"/>
    <property type="match status" value="1"/>
</dbReference>
<dbReference type="InterPro" id="IPR039796">
    <property type="entry name" value="MIP18"/>
</dbReference>
<proteinExistence type="inferred from homology"/>
<dbReference type="Gene3D" id="6.10.250.1280">
    <property type="match status" value="1"/>
</dbReference>
<gene>
    <name evidence="3" type="ORF">LEL_00518</name>
</gene>
<dbReference type="EMBL" id="AZHF01000001">
    <property type="protein sequence ID" value="OAA80973.1"/>
    <property type="molecule type" value="Genomic_DNA"/>
</dbReference>
<protein>
    <submittedName>
        <fullName evidence="3">FAM96B-like protein</fullName>
    </submittedName>
</protein>
<dbReference type="OrthoDB" id="2746at2759"/>
<feature type="region of interest" description="Disordered" evidence="2">
    <location>
        <begin position="1"/>
        <end position="30"/>
    </location>
</feature>
<evidence type="ECO:0000256" key="2">
    <source>
        <dbReference type="SAM" id="MobiDB-lite"/>
    </source>
</evidence>